<feature type="region of interest" description="Disordered" evidence="5">
    <location>
        <begin position="1"/>
        <end position="48"/>
    </location>
</feature>
<feature type="binding site" evidence="4">
    <location>
        <position position="423"/>
    </location>
    <ligand>
        <name>S-adenosyl-L-methionine</name>
        <dbReference type="ChEBI" id="CHEBI:59789"/>
    </ligand>
</feature>
<feature type="region of interest" description="Disordered" evidence="5">
    <location>
        <begin position="619"/>
        <end position="641"/>
    </location>
</feature>
<dbReference type="Gene3D" id="2.40.50.1070">
    <property type="match status" value="1"/>
</dbReference>
<dbReference type="PANTHER" id="PTHR45904">
    <property type="entry name" value="TRNA (URACIL-5-)-METHYLTRANSFERASE"/>
    <property type="match status" value="1"/>
</dbReference>
<dbReference type="SUPFAM" id="SSF54928">
    <property type="entry name" value="RNA-binding domain, RBD"/>
    <property type="match status" value="1"/>
</dbReference>
<evidence type="ECO:0000256" key="1">
    <source>
        <dbReference type="ARBA" id="ARBA00022603"/>
    </source>
</evidence>
<dbReference type="GO" id="GO:0008173">
    <property type="term" value="F:RNA methyltransferase activity"/>
    <property type="evidence" value="ECO:0007669"/>
    <property type="project" value="InterPro"/>
</dbReference>
<comment type="similarity">
    <text evidence="4">Belongs to the class I-like SAM-binding methyltransferase superfamily. RNA M5U methyltransferase family.</text>
</comment>
<dbReference type="GO" id="GO:0006396">
    <property type="term" value="P:RNA processing"/>
    <property type="evidence" value="ECO:0007669"/>
    <property type="project" value="InterPro"/>
</dbReference>
<dbReference type="Gene3D" id="3.30.70.330">
    <property type="match status" value="1"/>
</dbReference>
<comment type="caution">
    <text evidence="4">Lacks conserved residue(s) required for the propagation of feature annotation.</text>
</comment>
<dbReference type="InterPro" id="IPR035979">
    <property type="entry name" value="RBD_domain_sf"/>
</dbReference>
<feature type="compositionally biased region" description="Polar residues" evidence="5">
    <location>
        <begin position="625"/>
        <end position="641"/>
    </location>
</feature>
<evidence type="ECO:0000313" key="7">
    <source>
        <dbReference type="Proteomes" id="UP001210925"/>
    </source>
</evidence>
<feature type="active site" description="Nucleophile" evidence="4">
    <location>
        <position position="562"/>
    </location>
</feature>
<dbReference type="PANTHER" id="PTHR45904:SF2">
    <property type="entry name" value="TRNA (URACIL-5-)-METHYLTRANSFERASE HOMOLOG A"/>
    <property type="match status" value="1"/>
</dbReference>
<feature type="binding site" evidence="4">
    <location>
        <position position="483"/>
    </location>
    <ligand>
        <name>S-adenosyl-L-methionine</name>
        <dbReference type="ChEBI" id="CHEBI:59789"/>
    </ligand>
</feature>
<keyword evidence="7" id="KW-1185">Reference proteome</keyword>
<dbReference type="InterPro" id="IPR012677">
    <property type="entry name" value="Nucleotide-bd_a/b_plait_sf"/>
</dbReference>
<dbReference type="PROSITE" id="PS51687">
    <property type="entry name" value="SAM_MT_RNA_M5U"/>
    <property type="match status" value="1"/>
</dbReference>
<dbReference type="SUPFAM" id="SSF53335">
    <property type="entry name" value="S-adenosyl-L-methionine-dependent methyltransferases"/>
    <property type="match status" value="1"/>
</dbReference>
<dbReference type="Pfam" id="PF05958">
    <property type="entry name" value="tRNA_U5-meth_tr"/>
    <property type="match status" value="1"/>
</dbReference>
<organism evidence="6 7">
    <name type="scientific">Boothiomyces macroporosus</name>
    <dbReference type="NCBI Taxonomy" id="261099"/>
    <lineage>
        <taxon>Eukaryota</taxon>
        <taxon>Fungi</taxon>
        <taxon>Fungi incertae sedis</taxon>
        <taxon>Chytridiomycota</taxon>
        <taxon>Chytridiomycota incertae sedis</taxon>
        <taxon>Chytridiomycetes</taxon>
        <taxon>Rhizophydiales</taxon>
        <taxon>Terramycetaceae</taxon>
        <taxon>Boothiomyces</taxon>
    </lineage>
</organism>
<gene>
    <name evidence="6" type="primary">TRMT2A</name>
    <name evidence="6" type="ORF">HK103_001856</name>
</gene>
<dbReference type="EMBL" id="JADGKB010000156">
    <property type="protein sequence ID" value="KAJ3252054.1"/>
    <property type="molecule type" value="Genomic_DNA"/>
</dbReference>
<reference evidence="6" key="1">
    <citation type="submission" date="2020-05" db="EMBL/GenBank/DDBJ databases">
        <title>Phylogenomic resolution of chytrid fungi.</title>
        <authorList>
            <person name="Stajich J.E."/>
            <person name="Amses K."/>
            <person name="Simmons R."/>
            <person name="Seto K."/>
            <person name="Myers J."/>
            <person name="Bonds A."/>
            <person name="Quandt C.A."/>
            <person name="Barry K."/>
            <person name="Liu P."/>
            <person name="Grigoriev I."/>
            <person name="Longcore J.E."/>
            <person name="James T.Y."/>
        </authorList>
    </citation>
    <scope>NUCLEOTIDE SEQUENCE</scope>
    <source>
        <strain evidence="6">PLAUS21</strain>
    </source>
</reference>
<protein>
    <submittedName>
        <fullName evidence="6">tRNA methyltransferase 2</fullName>
    </submittedName>
</protein>
<keyword evidence="3 4" id="KW-0949">S-adenosyl-L-methionine</keyword>
<dbReference type="InterPro" id="IPR029063">
    <property type="entry name" value="SAM-dependent_MTases_sf"/>
</dbReference>
<dbReference type="InterPro" id="IPR045850">
    <property type="entry name" value="TRM2_met"/>
</dbReference>
<evidence type="ECO:0000256" key="4">
    <source>
        <dbReference type="PROSITE-ProRule" id="PRU01024"/>
    </source>
</evidence>
<keyword evidence="1 4" id="KW-0489">Methyltransferase</keyword>
<dbReference type="InterPro" id="IPR010280">
    <property type="entry name" value="U5_MeTrfase_fam"/>
</dbReference>
<proteinExistence type="inferred from homology"/>
<evidence type="ECO:0000313" key="6">
    <source>
        <dbReference type="EMBL" id="KAJ3252054.1"/>
    </source>
</evidence>
<sequence length="641" mass="72258">MQKRKEEDSELEATKKLKTEHQEHQDIEAEQPEEHEAEQPEGQEAEQQEKDGVMKLKLGGLGRHAYKKDVLKILETHQVKYTKIKIAPKWTYAVISFENNNDYSIAKGKLDGVEFKGKKLFTKENVVQQREAPAPKEFVDDGRSPEERIADQVTPLWKVPYEEQLQMKKEDFKKTLTNYAKSLAKFFPKKNYKAQPPPVDDSISPLERIKSMTTEQRALEQLDWLNGARKEFDGLPCKILDTIASPETEGYRTKCEFTFGRDMDGNKTCGFLLGLYKNGITTVLNPNSCLNVSKKAKDIANILEKYVQQSEHDVYDRVSKSGVYRLALVRTLASGQCLVMVQLKTNELDSETIAKEKKSIKDTLLKEFSEHSISLDSLLIQEYNDDFNGIKEEAPMEVLHGTKFVTEELLGFKFQISPTSFFQVNPTATELLYDKIRELGLQAAEKAKANSPNAGAVLLDLCCGTGTIGITMAKHFKKVIGVELVAEAIEDAKRNAAANGVTNITYICSKVEDAMHDVFKNHVSRDDVVVAVLDPPRAGVYYSVIKSIRDIPTLKHVVFVACDLKQSTQNLIDLARPTSNKFKGHPFIPVQAIPLDLFPHTNHCEIIVELVRQEPKKAEIKDTEVSQVDEVSNDQPNEPTV</sequence>
<evidence type="ECO:0000256" key="3">
    <source>
        <dbReference type="ARBA" id="ARBA00022691"/>
    </source>
</evidence>
<accession>A0AAD5UDJ0</accession>
<feature type="compositionally biased region" description="Basic and acidic residues" evidence="5">
    <location>
        <begin position="1"/>
        <end position="38"/>
    </location>
</feature>
<evidence type="ECO:0000256" key="5">
    <source>
        <dbReference type="SAM" id="MobiDB-lite"/>
    </source>
</evidence>
<feature type="binding site" evidence="4">
    <location>
        <position position="534"/>
    </location>
    <ligand>
        <name>S-adenosyl-L-methionine</name>
        <dbReference type="ChEBI" id="CHEBI:59789"/>
    </ligand>
</feature>
<dbReference type="Gene3D" id="3.40.50.150">
    <property type="entry name" value="Vaccinia Virus protein VP39"/>
    <property type="match status" value="1"/>
</dbReference>
<keyword evidence="2 4" id="KW-0808">Transferase</keyword>
<dbReference type="Proteomes" id="UP001210925">
    <property type="component" value="Unassembled WGS sequence"/>
</dbReference>
<evidence type="ECO:0000256" key="2">
    <source>
        <dbReference type="ARBA" id="ARBA00022679"/>
    </source>
</evidence>
<comment type="caution">
    <text evidence="6">The sequence shown here is derived from an EMBL/GenBank/DDBJ whole genome shotgun (WGS) entry which is preliminary data.</text>
</comment>
<dbReference type="AlphaFoldDB" id="A0AAD5UDJ0"/>
<name>A0AAD5UDJ0_9FUNG</name>
<dbReference type="GO" id="GO:0032259">
    <property type="term" value="P:methylation"/>
    <property type="evidence" value="ECO:0007669"/>
    <property type="project" value="UniProtKB-KW"/>
</dbReference>
<dbReference type="GO" id="GO:0003723">
    <property type="term" value="F:RNA binding"/>
    <property type="evidence" value="ECO:0007669"/>
    <property type="project" value="TreeGrafter"/>
</dbReference>
<dbReference type="CDD" id="cd02440">
    <property type="entry name" value="AdoMet_MTases"/>
    <property type="match status" value="1"/>
</dbReference>